<reference evidence="5" key="1">
    <citation type="journal article" date="2023" name="J. Vet. Diagn. Invest.">
        <title>Oxytetracycline-resistant Paenibacillus larvae identified in commercial beekeeping operations in Saskatchewan using pooled honey sampling.</title>
        <authorList>
            <person name="Obshta O."/>
            <person name="Zabrodski M.W."/>
            <person name="Soomro T."/>
            <person name="Wilson G."/>
            <person name="Masood F."/>
            <person name="Thebeau J."/>
            <person name="Silva M.C.B."/>
            <person name="Biganski S."/>
            <person name="Kozii I.V."/>
            <person name="Koziy R.V."/>
            <person name="Raza M.F."/>
            <person name="Jose M.S."/>
            <person name="Simko E."/>
            <person name="Wood S.C."/>
        </authorList>
    </citation>
    <scope>NUCLEOTIDE SEQUENCE</scope>
    <source>
        <strain evidence="5">PL001</strain>
    </source>
</reference>
<evidence type="ECO:0000313" key="5">
    <source>
        <dbReference type="EMBL" id="MDT2250235.1"/>
    </source>
</evidence>
<name>A0AAP5JQN3_9BACL</name>
<sequence length="138" mass="15968">MDQDEKNVLKSTAEYAAAVNISKELEQVFLIPFPEDEVCYIAMNLLGSKVNHMSTGTERDADIQQLKGVIQRMADDFQRFACVFFHERPLIEENMLIRLKPAYYRIKYGLEIENPLTETNYIQQICLIAESTFKKPCP</sequence>
<evidence type="ECO:0000256" key="3">
    <source>
        <dbReference type="ARBA" id="ARBA00023163"/>
    </source>
</evidence>
<dbReference type="Gene3D" id="1.10.1790.10">
    <property type="entry name" value="PRD domain"/>
    <property type="match status" value="1"/>
</dbReference>
<dbReference type="GO" id="GO:0006355">
    <property type="term" value="P:regulation of DNA-templated transcription"/>
    <property type="evidence" value="ECO:0007669"/>
    <property type="project" value="InterPro"/>
</dbReference>
<evidence type="ECO:0000313" key="6">
    <source>
        <dbReference type="Proteomes" id="UP001259239"/>
    </source>
</evidence>
<keyword evidence="2" id="KW-0805">Transcription regulation</keyword>
<protein>
    <submittedName>
        <fullName evidence="5">PRD domain-containing protein</fullName>
    </submittedName>
</protein>
<reference evidence="5" key="2">
    <citation type="submission" date="2023-03" db="EMBL/GenBank/DDBJ databases">
        <authorList>
            <person name="Obshta O."/>
            <person name="Zabrodski M.W."/>
            <person name="Soomro T."/>
            <person name="Wilson G."/>
            <person name="Masood F."/>
            <person name="Thebeau J."/>
            <person name="Bezerra Da Silva M.C."/>
            <person name="Raza F."/>
            <person name="Biganski S."/>
            <person name="Jose M."/>
            <person name="Camilli M."/>
            <person name="Kozii I.V."/>
            <person name="Kozii R.V."/>
            <person name="Simko E."/>
            <person name="Wood S.C."/>
        </authorList>
    </citation>
    <scope>NUCLEOTIDE SEQUENCE</scope>
    <source>
        <strain evidence="5">PL001</strain>
    </source>
</reference>
<evidence type="ECO:0000256" key="1">
    <source>
        <dbReference type="ARBA" id="ARBA00022737"/>
    </source>
</evidence>
<dbReference type="PROSITE" id="PS51372">
    <property type="entry name" value="PRD_2"/>
    <property type="match status" value="1"/>
</dbReference>
<dbReference type="InterPro" id="IPR036634">
    <property type="entry name" value="PRD_sf"/>
</dbReference>
<proteinExistence type="predicted"/>
<dbReference type="InterPro" id="IPR050661">
    <property type="entry name" value="BglG_antiterminators"/>
</dbReference>
<dbReference type="Pfam" id="PF00874">
    <property type="entry name" value="PRD"/>
    <property type="match status" value="1"/>
</dbReference>
<dbReference type="PANTHER" id="PTHR30185">
    <property type="entry name" value="CRYPTIC BETA-GLUCOSIDE BGL OPERON ANTITERMINATOR"/>
    <property type="match status" value="1"/>
</dbReference>
<organism evidence="5 6">
    <name type="scientific">Paenibacillus larvae</name>
    <dbReference type="NCBI Taxonomy" id="1464"/>
    <lineage>
        <taxon>Bacteria</taxon>
        <taxon>Bacillati</taxon>
        <taxon>Bacillota</taxon>
        <taxon>Bacilli</taxon>
        <taxon>Bacillales</taxon>
        <taxon>Paenibacillaceae</taxon>
        <taxon>Paenibacillus</taxon>
    </lineage>
</organism>
<dbReference type="RefSeq" id="WP_077584843.1">
    <property type="nucleotide sequence ID" value="NZ_CBCRXL010000139.1"/>
</dbReference>
<dbReference type="EMBL" id="JARQGV010000004">
    <property type="protein sequence ID" value="MDT2250235.1"/>
    <property type="molecule type" value="Genomic_DNA"/>
</dbReference>
<evidence type="ECO:0000259" key="4">
    <source>
        <dbReference type="PROSITE" id="PS51372"/>
    </source>
</evidence>
<dbReference type="AlphaFoldDB" id="A0AAP5JQN3"/>
<comment type="caution">
    <text evidence="5">The sequence shown here is derived from an EMBL/GenBank/DDBJ whole genome shotgun (WGS) entry which is preliminary data.</text>
</comment>
<dbReference type="Proteomes" id="UP001259239">
    <property type="component" value="Unassembled WGS sequence"/>
</dbReference>
<evidence type="ECO:0000256" key="2">
    <source>
        <dbReference type="ARBA" id="ARBA00023015"/>
    </source>
</evidence>
<keyword evidence="1" id="KW-0677">Repeat</keyword>
<accession>A0AAP5JQN3</accession>
<dbReference type="PANTHER" id="PTHR30185:SF18">
    <property type="entry name" value="TRANSCRIPTIONAL REGULATOR MTLR"/>
    <property type="match status" value="1"/>
</dbReference>
<dbReference type="InterPro" id="IPR011608">
    <property type="entry name" value="PRD"/>
</dbReference>
<feature type="domain" description="PRD" evidence="4">
    <location>
        <begin position="1"/>
        <end position="55"/>
    </location>
</feature>
<dbReference type="SUPFAM" id="SSF63520">
    <property type="entry name" value="PTS-regulatory domain, PRD"/>
    <property type="match status" value="2"/>
</dbReference>
<keyword evidence="3" id="KW-0804">Transcription</keyword>
<gene>
    <name evidence="5" type="ORF">P7H09_02280</name>
</gene>